<keyword evidence="3" id="KW-1185">Reference proteome</keyword>
<dbReference type="Proteomes" id="UP000024635">
    <property type="component" value="Unassembled WGS sequence"/>
</dbReference>
<reference evidence="3" key="1">
    <citation type="journal article" date="2015" name="Nat. Genet.">
        <title>The genome and transcriptome of the zoonotic hookworm Ancylostoma ceylanicum identify infection-specific gene families.</title>
        <authorList>
            <person name="Schwarz E.M."/>
            <person name="Hu Y."/>
            <person name="Antoshechkin I."/>
            <person name="Miller M.M."/>
            <person name="Sternberg P.W."/>
            <person name="Aroian R.V."/>
        </authorList>
    </citation>
    <scope>NUCLEOTIDE SEQUENCE</scope>
    <source>
        <strain evidence="3">HY135</strain>
    </source>
</reference>
<accession>A0A016UCS3</accession>
<name>A0A016UCS3_9BILA</name>
<evidence type="ECO:0000313" key="3">
    <source>
        <dbReference type="Proteomes" id="UP000024635"/>
    </source>
</evidence>
<evidence type="ECO:0000313" key="2">
    <source>
        <dbReference type="EMBL" id="EYC12955.1"/>
    </source>
</evidence>
<feature type="compositionally biased region" description="Basic and acidic residues" evidence="1">
    <location>
        <begin position="49"/>
        <end position="61"/>
    </location>
</feature>
<sequence length="153" mass="17390">MAALAQGAAARWSRNAHPITVDFAAPDLQRVASHYNCHSTDLIMRKEAGKPARHPEGEKKNHPAVKRPKQALKETRETDIGLTIRQMLILALSTLFHPNLRSFSSGTANLARMHFLQITFHRDVKAQRIHNGRVVEFSHIWCTMYVKAFDRTL</sequence>
<evidence type="ECO:0000256" key="1">
    <source>
        <dbReference type="SAM" id="MobiDB-lite"/>
    </source>
</evidence>
<proteinExistence type="predicted"/>
<dbReference type="EMBL" id="JARK01001381">
    <property type="protein sequence ID" value="EYC12955.1"/>
    <property type="molecule type" value="Genomic_DNA"/>
</dbReference>
<protein>
    <submittedName>
        <fullName evidence="2">Uncharacterized protein</fullName>
    </submittedName>
</protein>
<feature type="region of interest" description="Disordered" evidence="1">
    <location>
        <begin position="49"/>
        <end position="71"/>
    </location>
</feature>
<gene>
    <name evidence="2" type="primary">Acey_s0045.g1178</name>
    <name evidence="2" type="ORF">Y032_0045g1178</name>
</gene>
<comment type="caution">
    <text evidence="2">The sequence shown here is derived from an EMBL/GenBank/DDBJ whole genome shotgun (WGS) entry which is preliminary data.</text>
</comment>
<organism evidence="2 3">
    <name type="scientific">Ancylostoma ceylanicum</name>
    <dbReference type="NCBI Taxonomy" id="53326"/>
    <lineage>
        <taxon>Eukaryota</taxon>
        <taxon>Metazoa</taxon>
        <taxon>Ecdysozoa</taxon>
        <taxon>Nematoda</taxon>
        <taxon>Chromadorea</taxon>
        <taxon>Rhabditida</taxon>
        <taxon>Rhabditina</taxon>
        <taxon>Rhabditomorpha</taxon>
        <taxon>Strongyloidea</taxon>
        <taxon>Ancylostomatidae</taxon>
        <taxon>Ancylostomatinae</taxon>
        <taxon>Ancylostoma</taxon>
    </lineage>
</organism>
<dbReference type="AlphaFoldDB" id="A0A016UCS3"/>